<dbReference type="SUPFAM" id="SSF52047">
    <property type="entry name" value="RNI-like"/>
    <property type="match status" value="1"/>
</dbReference>
<dbReference type="InterPro" id="IPR032675">
    <property type="entry name" value="LRR_dom_sf"/>
</dbReference>
<protein>
    <submittedName>
        <fullName evidence="1">Uncharacterized protein</fullName>
    </submittedName>
</protein>
<dbReference type="OrthoDB" id="3222238at2759"/>
<keyword evidence="2" id="KW-1185">Reference proteome</keyword>
<evidence type="ECO:0000313" key="2">
    <source>
        <dbReference type="Proteomes" id="UP000521943"/>
    </source>
</evidence>
<dbReference type="AlphaFoldDB" id="A0A8H6I3B7"/>
<reference evidence="1 2" key="1">
    <citation type="submission" date="2020-07" db="EMBL/GenBank/DDBJ databases">
        <title>Comparative genomics of pyrophilous fungi reveals a link between fire events and developmental genes.</title>
        <authorList>
            <consortium name="DOE Joint Genome Institute"/>
            <person name="Steindorff A.S."/>
            <person name="Carver A."/>
            <person name="Calhoun S."/>
            <person name="Stillman K."/>
            <person name="Liu H."/>
            <person name="Lipzen A."/>
            <person name="Pangilinan J."/>
            <person name="Labutti K."/>
            <person name="Bruns T.D."/>
            <person name="Grigoriev I.V."/>
        </authorList>
    </citation>
    <scope>NUCLEOTIDE SEQUENCE [LARGE SCALE GENOMIC DNA]</scope>
    <source>
        <strain evidence="1 2">CBS 144469</strain>
    </source>
</reference>
<accession>A0A8H6I3B7</accession>
<dbReference type="Proteomes" id="UP000521943">
    <property type="component" value="Unassembled WGS sequence"/>
</dbReference>
<dbReference type="Gene3D" id="3.80.10.10">
    <property type="entry name" value="Ribonuclease Inhibitor"/>
    <property type="match status" value="1"/>
</dbReference>
<organism evidence="1 2">
    <name type="scientific">Ephemerocybe angulata</name>
    <dbReference type="NCBI Taxonomy" id="980116"/>
    <lineage>
        <taxon>Eukaryota</taxon>
        <taxon>Fungi</taxon>
        <taxon>Dikarya</taxon>
        <taxon>Basidiomycota</taxon>
        <taxon>Agaricomycotina</taxon>
        <taxon>Agaricomycetes</taxon>
        <taxon>Agaricomycetidae</taxon>
        <taxon>Agaricales</taxon>
        <taxon>Agaricineae</taxon>
        <taxon>Psathyrellaceae</taxon>
        <taxon>Ephemerocybe</taxon>
    </lineage>
</organism>
<proteinExistence type="predicted"/>
<name>A0A8H6I3B7_9AGAR</name>
<dbReference type="EMBL" id="JACGCI010000020">
    <property type="protein sequence ID" value="KAF6757946.1"/>
    <property type="molecule type" value="Genomic_DNA"/>
</dbReference>
<evidence type="ECO:0000313" key="1">
    <source>
        <dbReference type="EMBL" id="KAF6757946.1"/>
    </source>
</evidence>
<gene>
    <name evidence="1" type="ORF">DFP72DRAFT_889471</name>
</gene>
<sequence length="374" mass="42594">MSHPIVDVGKVALQPATWPPLVGEVLGCSDYLQKIIECINEVGEFPKRDLVNFALANKFFVNPVMDTVWKTMHTLTPFFLLFPVALTSYSNGTKARPLRAFLYHLWIWAYHTSPIQIIMTRVPATSDETFNSYAYRLRHLAFKKDVRSENLPPLSVIRLALLQPNGIPFFPRLESLSFSYFEVSQATAAYTELIALSPITKLELTDLHTETATFVTVLSLFSLRFSGALKELRMRMPDPGRAFTMESLRFLPHLTDLTTLSITCPYPHFPIYDLLKWITGLRNLETLEIDVRPRLTAPVIAGLRSEAQSLRFLRIGGPFGFIMSVLRMFTDIGECIELAPSRATTELEDTEIIMYVERTFSPSPELLWKELPEL</sequence>
<comment type="caution">
    <text evidence="1">The sequence shown here is derived from an EMBL/GenBank/DDBJ whole genome shotgun (WGS) entry which is preliminary data.</text>
</comment>